<dbReference type="Gene3D" id="2.10.70.10">
    <property type="entry name" value="Complement Module, domain 1"/>
    <property type="match status" value="8"/>
</dbReference>
<accession>A0A8T0BWW8</accession>
<proteinExistence type="predicted"/>
<comment type="caution">
    <text evidence="9">The sequence shown here is derived from an EMBL/GenBank/DDBJ whole genome shotgun (WGS) entry which is preliminary data.</text>
</comment>
<keyword evidence="1 5" id="KW-0768">Sushi</keyword>
<dbReference type="Pfam" id="PF00084">
    <property type="entry name" value="Sushi"/>
    <property type="match status" value="8"/>
</dbReference>
<feature type="domain" description="Sushi" evidence="8">
    <location>
        <begin position="203"/>
        <end position="266"/>
    </location>
</feature>
<dbReference type="SUPFAM" id="SSF57535">
    <property type="entry name" value="Complement control module/SCR domain"/>
    <property type="match status" value="8"/>
</dbReference>
<protein>
    <recommendedName>
        <fullName evidence="8">Sushi domain-containing protein</fullName>
    </recommendedName>
</protein>
<evidence type="ECO:0000313" key="9">
    <source>
        <dbReference type="EMBL" id="KAF7711544.1"/>
    </source>
</evidence>
<keyword evidence="7" id="KW-0732">Signal</keyword>
<dbReference type="InterPro" id="IPR035976">
    <property type="entry name" value="Sushi/SCR/CCP_sf"/>
</dbReference>
<gene>
    <name evidence="9" type="ORF">HF521_000555</name>
</gene>
<feature type="disulfide bond" evidence="5">
    <location>
        <begin position="237"/>
        <end position="264"/>
    </location>
</feature>
<feature type="domain" description="Sushi" evidence="8">
    <location>
        <begin position="328"/>
        <end position="388"/>
    </location>
</feature>
<feature type="domain" description="Sushi" evidence="8">
    <location>
        <begin position="267"/>
        <end position="327"/>
    </location>
</feature>
<evidence type="ECO:0000259" key="8">
    <source>
        <dbReference type="PROSITE" id="PS50923"/>
    </source>
</evidence>
<organism evidence="9 10">
    <name type="scientific">Silurus meridionalis</name>
    <name type="common">Southern catfish</name>
    <name type="synonym">Silurus soldatovi meridionalis</name>
    <dbReference type="NCBI Taxonomy" id="175797"/>
    <lineage>
        <taxon>Eukaryota</taxon>
        <taxon>Metazoa</taxon>
        <taxon>Chordata</taxon>
        <taxon>Craniata</taxon>
        <taxon>Vertebrata</taxon>
        <taxon>Euteleostomi</taxon>
        <taxon>Actinopterygii</taxon>
        <taxon>Neopterygii</taxon>
        <taxon>Teleostei</taxon>
        <taxon>Ostariophysi</taxon>
        <taxon>Siluriformes</taxon>
        <taxon>Siluridae</taxon>
        <taxon>Silurus</taxon>
    </lineage>
</organism>
<dbReference type="SMART" id="SM00032">
    <property type="entry name" value="CCP"/>
    <property type="match status" value="8"/>
</dbReference>
<keyword evidence="2" id="KW-0677">Repeat</keyword>
<evidence type="ECO:0000256" key="2">
    <source>
        <dbReference type="ARBA" id="ARBA00022737"/>
    </source>
</evidence>
<evidence type="ECO:0000313" key="10">
    <source>
        <dbReference type="Proteomes" id="UP000606274"/>
    </source>
</evidence>
<name>A0A8T0BWW8_SILME</name>
<sequence>MEMSSWTLLFLLLVVSPRGNAAGECQQPNLPNELVLSDSALLQNNFPDGSEITLECANGHKVDKGSNVIRCLNGEWSKEELICKKKDCGNPRQVQHVKYEIKSGTLFGSYIRPFCDPGYNFQGSSRRQCLSHGWTGSAACLVVTCGTLPVIPHSTILSQPNKTKIEYNDVIQYGCEKKYSLVGNSSVVCQENRKYSSLPQCKADCAEPVLKGSMVLKKTNSTLNNAFPHGSEVTLECAAGHVKYQGSDVITCNNGEWNKQELSCKAINCGKPPEIPHSIKHSNLTKENLEYKDEIEYSCEAEYTLVGNKFVVCQKDGKYSSLPQCKAINCGKPPEIPHSIKHSNLTKEILEYKDEIEYSCEAEYTLVGNKFVVCQKDGKYSSLPQCKAINCGEPPEIPHSIKHSNLTKEILEYKDEIEYSCEAEYTLVGNKFVVCQKDGKYSSLPQCKADCPEPVLKGPVVLKNSPTLNKMFLHGSEVTLECATGKIQGSNSITCNNGKWNKQELRCEKSEDDKRGTFFQDTWIFKVVVVVFGVIALVFVFVCIWLHQKQKGSYDTREEKRMKEGLMQENSYSTSPQFRYKGP</sequence>
<dbReference type="InterPro" id="IPR000436">
    <property type="entry name" value="Sushi_SCR_CCP_dom"/>
</dbReference>
<feature type="domain" description="Sushi" evidence="8">
    <location>
        <begin position="461"/>
        <end position="509"/>
    </location>
</feature>
<keyword evidence="10" id="KW-1185">Reference proteome</keyword>
<feature type="domain" description="Sushi" evidence="8">
    <location>
        <begin position="86"/>
        <end position="142"/>
    </location>
</feature>
<dbReference type="PANTHER" id="PTHR19325">
    <property type="entry name" value="COMPLEMENT COMPONENT-RELATED SUSHI DOMAIN-CONTAINING"/>
    <property type="match status" value="1"/>
</dbReference>
<feature type="disulfide bond" evidence="5">
    <location>
        <begin position="56"/>
        <end position="83"/>
    </location>
</feature>
<feature type="domain" description="Sushi" evidence="8">
    <location>
        <begin position="23"/>
        <end position="85"/>
    </location>
</feature>
<feature type="domain" description="Sushi" evidence="8">
    <location>
        <begin position="389"/>
        <end position="449"/>
    </location>
</feature>
<keyword evidence="6" id="KW-0472">Membrane</keyword>
<evidence type="ECO:0000256" key="3">
    <source>
        <dbReference type="ARBA" id="ARBA00023157"/>
    </source>
</evidence>
<comment type="caution">
    <text evidence="5">Lacks conserved residue(s) required for the propagation of feature annotation.</text>
</comment>
<dbReference type="InterPro" id="IPR050350">
    <property type="entry name" value="Compl-Cell_Adhes-Reg"/>
</dbReference>
<dbReference type="PANTHER" id="PTHR19325:SF569">
    <property type="entry name" value="COMPLEMENT COMPONENT 4 BINDING PROTEIN, SECRETORY-RELATED"/>
    <property type="match status" value="1"/>
</dbReference>
<feature type="signal peptide" evidence="7">
    <location>
        <begin position="1"/>
        <end position="21"/>
    </location>
</feature>
<evidence type="ECO:0000256" key="4">
    <source>
        <dbReference type="ARBA" id="ARBA00023180"/>
    </source>
</evidence>
<evidence type="ECO:0000256" key="5">
    <source>
        <dbReference type="PROSITE-ProRule" id="PRU00302"/>
    </source>
</evidence>
<evidence type="ECO:0000256" key="1">
    <source>
        <dbReference type="ARBA" id="ARBA00022659"/>
    </source>
</evidence>
<feature type="transmembrane region" description="Helical" evidence="6">
    <location>
        <begin position="523"/>
        <end position="547"/>
    </location>
</feature>
<keyword evidence="6" id="KW-0812">Transmembrane</keyword>
<dbReference type="AlphaFoldDB" id="A0A8T0BWW8"/>
<keyword evidence="6" id="KW-1133">Transmembrane helix</keyword>
<dbReference type="PROSITE" id="PS50923">
    <property type="entry name" value="SUSHI"/>
    <property type="match status" value="7"/>
</dbReference>
<evidence type="ECO:0000256" key="7">
    <source>
        <dbReference type="SAM" id="SignalP"/>
    </source>
</evidence>
<keyword evidence="4" id="KW-0325">Glycoprotein</keyword>
<reference evidence="9" key="1">
    <citation type="submission" date="2020-08" db="EMBL/GenBank/DDBJ databases">
        <title>Chromosome-level assembly of Southern catfish (Silurus meridionalis) provides insights into visual adaptation to the nocturnal and benthic lifestyles.</title>
        <authorList>
            <person name="Zhang Y."/>
            <person name="Wang D."/>
            <person name="Peng Z."/>
        </authorList>
    </citation>
    <scope>NUCLEOTIDE SEQUENCE</scope>
    <source>
        <strain evidence="9">SWU-2019-XX</strain>
        <tissue evidence="9">Muscle</tissue>
    </source>
</reference>
<evidence type="ECO:0000256" key="6">
    <source>
        <dbReference type="SAM" id="Phobius"/>
    </source>
</evidence>
<keyword evidence="3 5" id="KW-1015">Disulfide bond</keyword>
<feature type="chain" id="PRO_5035718876" description="Sushi domain-containing protein" evidence="7">
    <location>
        <begin position="22"/>
        <end position="583"/>
    </location>
</feature>
<dbReference type="EMBL" id="JABFDY010000001">
    <property type="protein sequence ID" value="KAF7711544.1"/>
    <property type="molecule type" value="Genomic_DNA"/>
</dbReference>
<dbReference type="CDD" id="cd00033">
    <property type="entry name" value="CCP"/>
    <property type="match status" value="6"/>
</dbReference>
<dbReference type="Proteomes" id="UP000606274">
    <property type="component" value="Unassembled WGS sequence"/>
</dbReference>